<evidence type="ECO:0000256" key="3">
    <source>
        <dbReference type="SAM" id="MobiDB-lite"/>
    </source>
</evidence>
<dbReference type="GO" id="GO:0009396">
    <property type="term" value="P:folic acid-containing compound biosynthetic process"/>
    <property type="evidence" value="ECO:0007669"/>
    <property type="project" value="InterPro"/>
</dbReference>
<dbReference type="NCBIfam" id="TIGR00553">
    <property type="entry name" value="pabB"/>
    <property type="match status" value="1"/>
</dbReference>
<accession>A0A1I3G178</accession>
<reference evidence="7" key="1">
    <citation type="submission" date="2016-10" db="EMBL/GenBank/DDBJ databases">
        <authorList>
            <person name="Varghese N."/>
            <person name="Submissions S."/>
        </authorList>
    </citation>
    <scope>NUCLEOTIDE SEQUENCE [LARGE SCALE GENOMIC DNA]</scope>
    <source>
        <strain evidence="7">DSM 26348</strain>
    </source>
</reference>
<dbReference type="Gene3D" id="3.60.120.10">
    <property type="entry name" value="Anthranilate synthase"/>
    <property type="match status" value="1"/>
</dbReference>
<dbReference type="GO" id="GO:0046820">
    <property type="term" value="F:4-amino-4-deoxychorismate synthase activity"/>
    <property type="evidence" value="ECO:0007669"/>
    <property type="project" value="UniProtKB-EC"/>
</dbReference>
<feature type="domain" description="Chorismate-utilising enzyme C-terminal" evidence="4">
    <location>
        <begin position="218"/>
        <end position="471"/>
    </location>
</feature>
<proteinExistence type="predicted"/>
<name>A0A1I3G178_9PLAN</name>
<gene>
    <name evidence="6" type="ORF">SAMN05421753_106128</name>
</gene>
<evidence type="ECO:0000259" key="5">
    <source>
        <dbReference type="Pfam" id="PF04715"/>
    </source>
</evidence>
<evidence type="ECO:0000256" key="1">
    <source>
        <dbReference type="ARBA" id="ARBA00013139"/>
    </source>
</evidence>
<dbReference type="GO" id="GO:0000162">
    <property type="term" value="P:L-tryptophan biosynthetic process"/>
    <property type="evidence" value="ECO:0007669"/>
    <property type="project" value="TreeGrafter"/>
</dbReference>
<feature type="domain" description="Anthranilate synthase component I N-terminal" evidence="5">
    <location>
        <begin position="20"/>
        <end position="138"/>
    </location>
</feature>
<protein>
    <recommendedName>
        <fullName evidence="1">aminodeoxychorismate synthase</fullName>
        <ecNumber evidence="1">2.6.1.85</ecNumber>
    </recommendedName>
</protein>
<feature type="compositionally biased region" description="Basic and acidic residues" evidence="3">
    <location>
        <begin position="170"/>
        <end position="180"/>
    </location>
</feature>
<dbReference type="SUPFAM" id="SSF56322">
    <property type="entry name" value="ADC synthase"/>
    <property type="match status" value="1"/>
</dbReference>
<dbReference type="Pfam" id="PF00425">
    <property type="entry name" value="Chorismate_bind"/>
    <property type="match status" value="1"/>
</dbReference>
<evidence type="ECO:0000256" key="2">
    <source>
        <dbReference type="ARBA" id="ARBA00022679"/>
    </source>
</evidence>
<dbReference type="InterPro" id="IPR006805">
    <property type="entry name" value="Anth_synth_I_N"/>
</dbReference>
<dbReference type="STRING" id="1576369.SAMN05421753_106128"/>
<dbReference type="AlphaFoldDB" id="A0A1I3G178"/>
<evidence type="ECO:0000259" key="4">
    <source>
        <dbReference type="Pfam" id="PF00425"/>
    </source>
</evidence>
<dbReference type="PANTHER" id="PTHR11236">
    <property type="entry name" value="AMINOBENZOATE/ANTHRANILATE SYNTHASE"/>
    <property type="match status" value="1"/>
</dbReference>
<dbReference type="PRINTS" id="PR00095">
    <property type="entry name" value="ANTSNTHASEI"/>
</dbReference>
<dbReference type="PANTHER" id="PTHR11236:SF50">
    <property type="entry name" value="AMINODEOXYCHORISMATE SYNTHASE COMPONENT 1"/>
    <property type="match status" value="1"/>
</dbReference>
<organism evidence="6 7">
    <name type="scientific">Planctomicrobium piriforme</name>
    <dbReference type="NCBI Taxonomy" id="1576369"/>
    <lineage>
        <taxon>Bacteria</taxon>
        <taxon>Pseudomonadati</taxon>
        <taxon>Planctomycetota</taxon>
        <taxon>Planctomycetia</taxon>
        <taxon>Planctomycetales</taxon>
        <taxon>Planctomycetaceae</taxon>
        <taxon>Planctomicrobium</taxon>
    </lineage>
</organism>
<dbReference type="RefSeq" id="WP_092049531.1">
    <property type="nucleotide sequence ID" value="NZ_FOQD01000006.1"/>
</dbReference>
<dbReference type="Pfam" id="PF04715">
    <property type="entry name" value="Anth_synt_I_N"/>
    <property type="match status" value="1"/>
</dbReference>
<dbReference type="InterPro" id="IPR019999">
    <property type="entry name" value="Anth_synth_I-like"/>
</dbReference>
<sequence length="485" mass="54595">MSRAPFVQELRPVPSVEQALRAFAHLRGVVLFDSSLRRLPLGRYSFLSAEPFEVFEQAQARDAAVLPLMEARLQTLRCETVPDLPPFQGGAAGLLSYELGQSFERLPNPRWNPMRLPAAVIGLYDWTLAWDHVQSRCWFVGHDFGDSTSKVRAEERWRQVQELLTSSESEQLKGESDQRFAPHPRPLSPEYRGEGGVLEGMPVFELPQLVGLVSNFDHSRYLAAVQRVIDYIHAGDVFQANLSQQLYFPAKRSPLEHYLTLRRKNPAPFASYFAHDDWAVLSSSPERFLQVRNRTVSTRPIKGTRQRRPAPEADLFTRDELRESGKDRAENVMIVDLLRNDLSRVCQAGSIRVPELCQVEAYETVAHLVSEVQGTLRDEATLSDLLKATFPGGSITGAPKIRAMEIITELEQTARGAYCGSLFYAGFDGTFDSSILIRTMTQRGGWLSLPAGGGIVAQSEPEQEYQETLHKVRGLLRSLQWPNDQ</sequence>
<keyword evidence="2" id="KW-0808">Transferase</keyword>
<feature type="region of interest" description="Disordered" evidence="3">
    <location>
        <begin position="168"/>
        <end position="187"/>
    </location>
</feature>
<dbReference type="InterPro" id="IPR015890">
    <property type="entry name" value="Chorismate_C"/>
</dbReference>
<dbReference type="EC" id="2.6.1.85" evidence="1"/>
<dbReference type="OrthoDB" id="9803598at2"/>
<dbReference type="EMBL" id="FOQD01000006">
    <property type="protein sequence ID" value="SFI17245.1"/>
    <property type="molecule type" value="Genomic_DNA"/>
</dbReference>
<evidence type="ECO:0000313" key="7">
    <source>
        <dbReference type="Proteomes" id="UP000199518"/>
    </source>
</evidence>
<dbReference type="InterPro" id="IPR005802">
    <property type="entry name" value="ADC_synth_comp_1"/>
</dbReference>
<keyword evidence="7" id="KW-1185">Reference proteome</keyword>
<evidence type="ECO:0000313" key="6">
    <source>
        <dbReference type="EMBL" id="SFI17245.1"/>
    </source>
</evidence>
<dbReference type="Proteomes" id="UP000199518">
    <property type="component" value="Unassembled WGS sequence"/>
</dbReference>
<dbReference type="InterPro" id="IPR005801">
    <property type="entry name" value="ADC_synthase"/>
</dbReference>